<reference evidence="2 3" key="1">
    <citation type="submission" date="2018-12" db="EMBL/GenBank/DDBJ databases">
        <authorList>
            <consortium name="Pathogen Informatics"/>
        </authorList>
    </citation>
    <scope>NUCLEOTIDE SEQUENCE [LARGE SCALE GENOMIC DNA]</scope>
    <source>
        <strain evidence="2 3">NCTC10296</strain>
    </source>
</reference>
<dbReference type="GO" id="GO:0016491">
    <property type="term" value="F:oxidoreductase activity"/>
    <property type="evidence" value="ECO:0007669"/>
    <property type="project" value="InterPro"/>
</dbReference>
<name>A0A1X3D0Z7_9NEIS</name>
<dbReference type="PANTHER" id="PTHR42923">
    <property type="entry name" value="PROTOPORPHYRINOGEN OXIDASE"/>
    <property type="match status" value="1"/>
</dbReference>
<dbReference type="SUPFAM" id="SSF51905">
    <property type="entry name" value="FAD/NAD(P)-binding domain"/>
    <property type="match status" value="1"/>
</dbReference>
<organism evidence="2 3">
    <name type="scientific">Neisseria canis</name>
    <dbReference type="NCBI Taxonomy" id="493"/>
    <lineage>
        <taxon>Bacteria</taxon>
        <taxon>Pseudomonadati</taxon>
        <taxon>Pseudomonadota</taxon>
        <taxon>Betaproteobacteria</taxon>
        <taxon>Neisseriales</taxon>
        <taxon>Neisseriaceae</taxon>
        <taxon>Neisseria</taxon>
    </lineage>
</organism>
<dbReference type="OrthoDB" id="7849608at2"/>
<dbReference type="KEGG" id="nci:NCTC10296_01518"/>
<dbReference type="STRING" id="493.BWD07_01120"/>
<dbReference type="Gene3D" id="3.90.660.10">
    <property type="match status" value="1"/>
</dbReference>
<evidence type="ECO:0000313" key="2">
    <source>
        <dbReference type="EMBL" id="VEF01902.1"/>
    </source>
</evidence>
<sequence>MKINRKPKIAVIGAGWSGLAAAVSLCRKADITVFEAGKAAGGRARTLNADKGGFAFLDNGQHILIGAYHGVRTLLEHIDVKPDSVFLRQPLQWHMADGMKFQTGILPAPLHILTAVLGAKDIGLADKFGLLWQMSVLQKRRPNEPDEAVAQWLRAQRASRRQLAEFWTPLVLGALNTPLEQASLNTLCHVLRDGVWAEKNAGDFWLPKCGLGELLPEPAIACLKKHHAQVRLGERVAALECLPYGKVGVNGQAFDAAIPAVAPYHMAALLPETTPEAFRLALDTYRYHAVTTVYLRYREEINLPAAMTGLASGTAQWLLDRGRLGVDRHEAAAVISVSETLGLSNEALAAQVHADVARVCPNIGRPQQVRVITEKRATVASTVNRVRPDCAWLHHKNIYPAGDYLHPHYPATLEAAVQSGQQAAALAANRFNL</sequence>
<evidence type="ECO:0000313" key="3">
    <source>
        <dbReference type="Proteomes" id="UP000279284"/>
    </source>
</evidence>
<dbReference type="NCBIfam" id="TIGR03467">
    <property type="entry name" value="HpnE"/>
    <property type="match status" value="1"/>
</dbReference>
<dbReference type="Gene3D" id="3.50.50.60">
    <property type="entry name" value="FAD/NAD(P)-binding domain"/>
    <property type="match status" value="2"/>
</dbReference>
<dbReference type="InterPro" id="IPR050464">
    <property type="entry name" value="Zeta_carotene_desat/Oxidored"/>
</dbReference>
<evidence type="ECO:0000259" key="1">
    <source>
        <dbReference type="Pfam" id="PF01593"/>
    </source>
</evidence>
<dbReference type="AlphaFoldDB" id="A0A1X3D0Z7"/>
<dbReference type="PANTHER" id="PTHR42923:SF47">
    <property type="entry name" value="BLR3003 PROTEIN"/>
    <property type="match status" value="1"/>
</dbReference>
<gene>
    <name evidence="2" type="ORF">NCTC10296_01518</name>
</gene>
<accession>A0A1X3D0Z7</accession>
<dbReference type="InterPro" id="IPR002937">
    <property type="entry name" value="Amino_oxidase"/>
</dbReference>
<protein>
    <submittedName>
        <fullName evidence="2">Oxidoreductase</fullName>
    </submittedName>
</protein>
<dbReference type="InterPro" id="IPR036188">
    <property type="entry name" value="FAD/NAD-bd_sf"/>
</dbReference>
<proteinExistence type="predicted"/>
<dbReference type="Proteomes" id="UP000279284">
    <property type="component" value="Chromosome"/>
</dbReference>
<dbReference type="InterPro" id="IPR017830">
    <property type="entry name" value="SQase_HpnE"/>
</dbReference>
<dbReference type="Pfam" id="PF01593">
    <property type="entry name" value="Amino_oxidase"/>
    <property type="match status" value="1"/>
</dbReference>
<keyword evidence="3" id="KW-1185">Reference proteome</keyword>
<dbReference type="RefSeq" id="WP_085415539.1">
    <property type="nucleotide sequence ID" value="NZ_CAUJPY010000001.1"/>
</dbReference>
<feature type="domain" description="Amine oxidase" evidence="1">
    <location>
        <begin position="17"/>
        <end position="425"/>
    </location>
</feature>
<dbReference type="EMBL" id="LR134313">
    <property type="protein sequence ID" value="VEF01902.1"/>
    <property type="molecule type" value="Genomic_DNA"/>
</dbReference>